<keyword evidence="9" id="KW-0175">Coiled coil</keyword>
<evidence type="ECO:0000313" key="11">
    <source>
        <dbReference type="EMBL" id="MDI1437291.1"/>
    </source>
</evidence>
<dbReference type="EC" id="2.7.13.3" evidence="2"/>
<evidence type="ECO:0000313" key="12">
    <source>
        <dbReference type="Proteomes" id="UP001160301"/>
    </source>
</evidence>
<evidence type="ECO:0000256" key="3">
    <source>
        <dbReference type="ARBA" id="ARBA00022553"/>
    </source>
</evidence>
<dbReference type="Pfam" id="PF00512">
    <property type="entry name" value="HisKA"/>
    <property type="match status" value="1"/>
</dbReference>
<dbReference type="Pfam" id="PF14417">
    <property type="entry name" value="MEDS"/>
    <property type="match status" value="1"/>
</dbReference>
<name>A0ABT6P9I7_9BACT</name>
<sequence length="458" mass="50919">MVAAADVDSGIPAVGLLPWGSHFCQFYDSQRDLADALVPYFLAGIRGNAQCVWVTADPLRAHQARDLFRAAVPNIEALERSGQLEIIDYQDWYLKTGGLKTETLHQMWIERQAIALQKGYSGLRASGNTSFLEVCDWKSFADYEARLTGAFRGHRIVGLCAYSLGRCNSDSVIDVVRSHQFALTRRANQWELIESSSLKIAKEELRQLNEELEERVRQRTAELEEALRMREDFISVASHELKTPLTSLQLYIESLLRAGAKGTCSAGQLAERLTKAKAECGRLEKLVNYLLDFSRALSGQLALTPEEVDLSDVARMTAERFSENLDKAGCKLSLRADAPITGLWDRLRVEQVLVNILSNAIKYAPGAPIEVTVTEQDGHAVMSVRDHGPGIPPQDQGRIFDRFVQLSPSEHHRGGFGLGLWIVRKIVDAFRGSLDLQSEPGAGTTFRVTLPRVPVESE</sequence>
<dbReference type="PANTHER" id="PTHR42878">
    <property type="entry name" value="TWO-COMPONENT HISTIDINE KINASE"/>
    <property type="match status" value="1"/>
</dbReference>
<feature type="coiled-coil region" evidence="9">
    <location>
        <begin position="195"/>
        <end position="229"/>
    </location>
</feature>
<dbReference type="InterPro" id="IPR036890">
    <property type="entry name" value="HATPase_C_sf"/>
</dbReference>
<dbReference type="InterPro" id="IPR050351">
    <property type="entry name" value="BphY/WalK/GraS-like"/>
</dbReference>
<keyword evidence="6" id="KW-0418">Kinase</keyword>
<dbReference type="Pfam" id="PF02518">
    <property type="entry name" value="HATPase_c"/>
    <property type="match status" value="1"/>
</dbReference>
<dbReference type="RefSeq" id="WP_136973172.1">
    <property type="nucleotide sequence ID" value="NZ_JARZHI010000117.1"/>
</dbReference>
<dbReference type="InterPro" id="IPR004358">
    <property type="entry name" value="Sig_transdc_His_kin-like_C"/>
</dbReference>
<evidence type="ECO:0000259" key="10">
    <source>
        <dbReference type="PROSITE" id="PS50109"/>
    </source>
</evidence>
<evidence type="ECO:0000256" key="8">
    <source>
        <dbReference type="ARBA" id="ARBA00023012"/>
    </source>
</evidence>
<keyword evidence="7" id="KW-0067">ATP-binding</keyword>
<comment type="caution">
    <text evidence="11">The sequence shown here is derived from an EMBL/GenBank/DDBJ whole genome shotgun (WGS) entry which is preliminary data.</text>
</comment>
<dbReference type="Proteomes" id="UP001160301">
    <property type="component" value="Unassembled WGS sequence"/>
</dbReference>
<dbReference type="CDD" id="cd00082">
    <property type="entry name" value="HisKA"/>
    <property type="match status" value="1"/>
</dbReference>
<keyword evidence="8" id="KW-0902">Two-component regulatory system</keyword>
<reference evidence="11 12" key="1">
    <citation type="submission" date="2023-04" db="EMBL/GenBank/DDBJ databases">
        <title>The genome sequence of Polyangium sorediatum DSM14670.</title>
        <authorList>
            <person name="Zhang X."/>
        </authorList>
    </citation>
    <scope>NUCLEOTIDE SEQUENCE [LARGE SCALE GENOMIC DNA]</scope>
    <source>
        <strain evidence="11 12">DSM 14670</strain>
    </source>
</reference>
<dbReference type="Gene3D" id="3.30.565.10">
    <property type="entry name" value="Histidine kinase-like ATPase, C-terminal domain"/>
    <property type="match status" value="1"/>
</dbReference>
<dbReference type="PROSITE" id="PS50109">
    <property type="entry name" value="HIS_KIN"/>
    <property type="match status" value="1"/>
</dbReference>
<evidence type="ECO:0000256" key="5">
    <source>
        <dbReference type="ARBA" id="ARBA00022741"/>
    </source>
</evidence>
<dbReference type="InterPro" id="IPR005467">
    <property type="entry name" value="His_kinase_dom"/>
</dbReference>
<dbReference type="InterPro" id="IPR025847">
    <property type="entry name" value="MEDS_domain"/>
</dbReference>
<dbReference type="SUPFAM" id="SSF47384">
    <property type="entry name" value="Homodimeric domain of signal transducing histidine kinase"/>
    <property type="match status" value="1"/>
</dbReference>
<dbReference type="InterPro" id="IPR003661">
    <property type="entry name" value="HisK_dim/P_dom"/>
</dbReference>
<keyword evidence="5" id="KW-0547">Nucleotide-binding</keyword>
<proteinExistence type="predicted"/>
<protein>
    <recommendedName>
        <fullName evidence="2">histidine kinase</fullName>
        <ecNumber evidence="2">2.7.13.3</ecNumber>
    </recommendedName>
</protein>
<dbReference type="SMART" id="SM00387">
    <property type="entry name" value="HATPase_c"/>
    <property type="match status" value="1"/>
</dbReference>
<dbReference type="EMBL" id="JARZHI010000117">
    <property type="protein sequence ID" value="MDI1437291.1"/>
    <property type="molecule type" value="Genomic_DNA"/>
</dbReference>
<dbReference type="PRINTS" id="PR00344">
    <property type="entry name" value="BCTRLSENSOR"/>
</dbReference>
<dbReference type="Gene3D" id="1.10.287.130">
    <property type="match status" value="1"/>
</dbReference>
<comment type="catalytic activity">
    <reaction evidence="1">
        <text>ATP + protein L-histidine = ADP + protein N-phospho-L-histidine.</text>
        <dbReference type="EC" id="2.7.13.3"/>
    </reaction>
</comment>
<evidence type="ECO:0000256" key="1">
    <source>
        <dbReference type="ARBA" id="ARBA00000085"/>
    </source>
</evidence>
<dbReference type="InterPro" id="IPR036097">
    <property type="entry name" value="HisK_dim/P_sf"/>
</dbReference>
<dbReference type="SMART" id="SM00388">
    <property type="entry name" value="HisKA"/>
    <property type="match status" value="1"/>
</dbReference>
<dbReference type="InterPro" id="IPR003594">
    <property type="entry name" value="HATPase_dom"/>
</dbReference>
<accession>A0ABT6P9I7</accession>
<keyword evidence="4" id="KW-0808">Transferase</keyword>
<dbReference type="PANTHER" id="PTHR42878:SF7">
    <property type="entry name" value="SENSOR HISTIDINE KINASE GLRK"/>
    <property type="match status" value="1"/>
</dbReference>
<evidence type="ECO:0000256" key="6">
    <source>
        <dbReference type="ARBA" id="ARBA00022777"/>
    </source>
</evidence>
<evidence type="ECO:0000256" key="4">
    <source>
        <dbReference type="ARBA" id="ARBA00022679"/>
    </source>
</evidence>
<evidence type="ECO:0000256" key="9">
    <source>
        <dbReference type="SAM" id="Coils"/>
    </source>
</evidence>
<gene>
    <name evidence="11" type="ORF">QHF89_47730</name>
</gene>
<evidence type="ECO:0000256" key="2">
    <source>
        <dbReference type="ARBA" id="ARBA00012438"/>
    </source>
</evidence>
<dbReference type="SUPFAM" id="SSF55874">
    <property type="entry name" value="ATPase domain of HSP90 chaperone/DNA topoisomerase II/histidine kinase"/>
    <property type="match status" value="1"/>
</dbReference>
<keyword evidence="3" id="KW-0597">Phosphoprotein</keyword>
<keyword evidence="12" id="KW-1185">Reference proteome</keyword>
<organism evidence="11 12">
    <name type="scientific">Polyangium sorediatum</name>
    <dbReference type="NCBI Taxonomy" id="889274"/>
    <lineage>
        <taxon>Bacteria</taxon>
        <taxon>Pseudomonadati</taxon>
        <taxon>Myxococcota</taxon>
        <taxon>Polyangia</taxon>
        <taxon>Polyangiales</taxon>
        <taxon>Polyangiaceae</taxon>
        <taxon>Polyangium</taxon>
    </lineage>
</organism>
<evidence type="ECO:0000256" key="7">
    <source>
        <dbReference type="ARBA" id="ARBA00022840"/>
    </source>
</evidence>
<feature type="domain" description="Histidine kinase" evidence="10">
    <location>
        <begin position="236"/>
        <end position="454"/>
    </location>
</feature>